<evidence type="ECO:0000256" key="3">
    <source>
        <dbReference type="ARBA" id="ARBA00022840"/>
    </source>
</evidence>
<evidence type="ECO:0000313" key="5">
    <source>
        <dbReference type="EMBL" id="SUC10809.1"/>
    </source>
</evidence>
<dbReference type="PROSITE" id="PS50893">
    <property type="entry name" value="ABC_TRANSPORTER_2"/>
    <property type="match status" value="1"/>
</dbReference>
<keyword evidence="2" id="KW-0547">Nucleotide-binding</keyword>
<evidence type="ECO:0000256" key="1">
    <source>
        <dbReference type="ARBA" id="ARBA00022448"/>
    </source>
</evidence>
<dbReference type="FunFam" id="3.40.50.300:FF:000425">
    <property type="entry name" value="Probable ABC transporter, ATP-binding subunit"/>
    <property type="match status" value="1"/>
</dbReference>
<dbReference type="Proteomes" id="UP000254704">
    <property type="component" value="Unassembled WGS sequence"/>
</dbReference>
<dbReference type="GO" id="GO:0022857">
    <property type="term" value="F:transmembrane transporter activity"/>
    <property type="evidence" value="ECO:0007669"/>
    <property type="project" value="InterPro"/>
</dbReference>
<dbReference type="GO" id="GO:0043190">
    <property type="term" value="C:ATP-binding cassette (ABC) transporter complex"/>
    <property type="evidence" value="ECO:0007669"/>
    <property type="project" value="InterPro"/>
</dbReference>
<keyword evidence="5" id="KW-0378">Hydrolase</keyword>
<dbReference type="InterPro" id="IPR003439">
    <property type="entry name" value="ABC_transporter-like_ATP-bd"/>
</dbReference>
<dbReference type="InterPro" id="IPR027417">
    <property type="entry name" value="P-loop_NTPase"/>
</dbReference>
<reference evidence="5 6" key="1">
    <citation type="submission" date="2018-06" db="EMBL/GenBank/DDBJ databases">
        <authorList>
            <consortium name="Pathogen Informatics"/>
            <person name="Doyle S."/>
        </authorList>
    </citation>
    <scope>NUCLEOTIDE SEQUENCE [LARGE SCALE GENOMIC DNA]</scope>
    <source>
        <strain evidence="5 6">NCTC11621</strain>
    </source>
</reference>
<dbReference type="PANTHER" id="PTHR42781:SF4">
    <property type="entry name" value="SPERMIDINE_PUTRESCINE IMPORT ATP-BINDING PROTEIN POTA"/>
    <property type="match status" value="1"/>
</dbReference>
<protein>
    <submittedName>
        <fullName evidence="5">Fe(3+) ions import ATP-binding protein FbpC</fullName>
        <ecNumber evidence="5">3.6.3.30</ecNumber>
        <ecNumber evidence="5">3.6.3.31</ecNumber>
    </submittedName>
</protein>
<evidence type="ECO:0000256" key="2">
    <source>
        <dbReference type="ARBA" id="ARBA00022741"/>
    </source>
</evidence>
<keyword evidence="1" id="KW-0813">Transport</keyword>
<proteinExistence type="predicted"/>
<dbReference type="EMBL" id="UGTV01000015">
    <property type="protein sequence ID" value="SUC10809.1"/>
    <property type="molecule type" value="Genomic_DNA"/>
</dbReference>
<gene>
    <name evidence="5" type="primary">fbpC2</name>
    <name evidence="5" type="ORF">NCTC11621_01888</name>
</gene>
<dbReference type="InterPro" id="IPR008995">
    <property type="entry name" value="Mo/tungstate-bd_C_term_dom"/>
</dbReference>
<dbReference type="GO" id="GO:0015697">
    <property type="term" value="P:quaternary ammonium group transport"/>
    <property type="evidence" value="ECO:0007669"/>
    <property type="project" value="UniProtKB-ARBA"/>
</dbReference>
<name>A0A379EWL4_9PAST</name>
<dbReference type="InterPro" id="IPR050093">
    <property type="entry name" value="ABC_SmlMolc_Importer"/>
</dbReference>
<dbReference type="Gene3D" id="3.40.50.300">
    <property type="entry name" value="P-loop containing nucleotide triphosphate hydrolases"/>
    <property type="match status" value="1"/>
</dbReference>
<dbReference type="InterPro" id="IPR003593">
    <property type="entry name" value="AAA+_ATPase"/>
</dbReference>
<dbReference type="EC" id="3.6.3.30" evidence="5"/>
<dbReference type="GO" id="GO:0016887">
    <property type="term" value="F:ATP hydrolysis activity"/>
    <property type="evidence" value="ECO:0007669"/>
    <property type="project" value="InterPro"/>
</dbReference>
<dbReference type="SUPFAM" id="SSF52540">
    <property type="entry name" value="P-loop containing nucleoside triphosphate hydrolases"/>
    <property type="match status" value="1"/>
</dbReference>
<evidence type="ECO:0000313" key="6">
    <source>
        <dbReference type="Proteomes" id="UP000254704"/>
    </source>
</evidence>
<dbReference type="RefSeq" id="WP_115323336.1">
    <property type="nucleotide sequence ID" value="NZ_UGTV01000015.1"/>
</dbReference>
<dbReference type="InterPro" id="IPR017871">
    <property type="entry name" value="ABC_transporter-like_CS"/>
</dbReference>
<dbReference type="AlphaFoldDB" id="A0A379EWL4"/>
<accession>A0A379EWL4</accession>
<evidence type="ECO:0000259" key="4">
    <source>
        <dbReference type="PROSITE" id="PS50893"/>
    </source>
</evidence>
<organism evidence="5 6">
    <name type="scientific">Pasteurella canis</name>
    <dbReference type="NCBI Taxonomy" id="753"/>
    <lineage>
        <taxon>Bacteria</taxon>
        <taxon>Pseudomonadati</taxon>
        <taxon>Pseudomonadota</taxon>
        <taxon>Gammaproteobacteria</taxon>
        <taxon>Pasteurellales</taxon>
        <taxon>Pasteurellaceae</taxon>
        <taxon>Pasteurella</taxon>
    </lineage>
</organism>
<feature type="domain" description="ABC transporter" evidence="4">
    <location>
        <begin position="4"/>
        <end position="241"/>
    </location>
</feature>
<sequence length="362" mass="40259">MATITFEKVSKAFGSNEVLKDLSLVVKDGECFTLLGPSGCGKTVLLRLLAGFEVPDAGRILIDEHVVSDPVAGIDIQPDQRSLGVVFQDYAVWPHMTVFDNIAYPLKLKALDKAVIQQQVMDVVDLVNLTGLEQRLPSQLSGGQQQRVALARALVAKPSLMLLDEPLNNLDANLREEMRFEIKELQKKLGITILYVTHDQEIALAISDRLAIMDKEGHIQQIGTPWEIYEKSANEMVFQFMGLANFIPVRYEQGQHLVGQGMQRIEWADLPAENGKLGCRPSDIILNKTGSGLKGKIVRASFLGAIMDYMIDIDGVLLRTEVSTNTALQHDLMFTEGDNCVVNFHDLLWFADEQQAVQQGRE</sequence>
<dbReference type="Pfam" id="PF00005">
    <property type="entry name" value="ABC_tran"/>
    <property type="match status" value="1"/>
</dbReference>
<dbReference type="EC" id="3.6.3.31" evidence="5"/>
<dbReference type="PROSITE" id="PS00211">
    <property type="entry name" value="ABC_TRANSPORTER_1"/>
    <property type="match status" value="1"/>
</dbReference>
<keyword evidence="3 5" id="KW-0067">ATP-binding</keyword>
<dbReference type="GO" id="GO:0005524">
    <property type="term" value="F:ATP binding"/>
    <property type="evidence" value="ECO:0007669"/>
    <property type="project" value="UniProtKB-KW"/>
</dbReference>
<dbReference type="SMART" id="SM00382">
    <property type="entry name" value="AAA"/>
    <property type="match status" value="1"/>
</dbReference>
<dbReference type="PANTHER" id="PTHR42781">
    <property type="entry name" value="SPERMIDINE/PUTRESCINE IMPORT ATP-BINDING PROTEIN POTA"/>
    <property type="match status" value="1"/>
</dbReference>
<dbReference type="SUPFAM" id="SSF50331">
    <property type="entry name" value="MOP-like"/>
    <property type="match status" value="1"/>
</dbReference>